<dbReference type="AlphaFoldDB" id="A0A060SI81"/>
<dbReference type="Proteomes" id="UP000029665">
    <property type="component" value="Unassembled WGS sequence"/>
</dbReference>
<sequence length="448" mass="44885">MPSIATLLALAAPLMVYGAPVRRAANSTDLLVLKFADVLEQFESQFYQQALQKFQSSDFTSAGFVDAQVPVQQFTAIQSDEAAHATVLESTIQSLGDSPIQGCQFNFGNALNDVPTMAATARVVENLGVAAYLGAAHLISDPVLLTAAGSILTVEARHQTILNVLNNGVSIPQAFDIALLPNEVLAVAGAFISGCDTGIQANQPLTITNTGSVGPGTTLTFSSPALNGSTDGLFCQMLVGGMPTTVTFPLSQCVVPDGIEGPVGLFITSDMQPLNNNVRDRANQAVVAGPAMAFIDTQKQLLSQLALANGGSNGSSSSGDASTSTTTITPAQATSIIQSAASASATASAAAPSGTDSSSGASATQPAISVNAGNGAAAPSGTDSAVAPGATDGSSNASSTASAAAPAESDSTVVEAPGTRNIQTGTSASGAITVNGWIDQSQDQQSSN</sequence>
<evidence type="ECO:0000256" key="2">
    <source>
        <dbReference type="SAM" id="SignalP"/>
    </source>
</evidence>
<dbReference type="SUPFAM" id="SSF47240">
    <property type="entry name" value="Ferritin-like"/>
    <property type="match status" value="1"/>
</dbReference>
<accession>A0A060SI81</accession>
<keyword evidence="4" id="KW-1185">Reference proteome</keyword>
<organism evidence="3 4">
    <name type="scientific">Pycnoporus cinnabarinus</name>
    <name type="common">Cinnabar-red polypore</name>
    <name type="synonym">Trametes cinnabarina</name>
    <dbReference type="NCBI Taxonomy" id="5643"/>
    <lineage>
        <taxon>Eukaryota</taxon>
        <taxon>Fungi</taxon>
        <taxon>Dikarya</taxon>
        <taxon>Basidiomycota</taxon>
        <taxon>Agaricomycotina</taxon>
        <taxon>Agaricomycetes</taxon>
        <taxon>Polyporales</taxon>
        <taxon>Polyporaceae</taxon>
        <taxon>Trametes</taxon>
    </lineage>
</organism>
<name>A0A060SI81_PYCCI</name>
<dbReference type="EMBL" id="CCBP010000125">
    <property type="protein sequence ID" value="CDO74120.1"/>
    <property type="molecule type" value="Genomic_DNA"/>
</dbReference>
<dbReference type="InterPro" id="IPR009078">
    <property type="entry name" value="Ferritin-like_SF"/>
</dbReference>
<evidence type="ECO:0000256" key="1">
    <source>
        <dbReference type="SAM" id="MobiDB-lite"/>
    </source>
</evidence>
<feature type="compositionally biased region" description="Low complexity" evidence="1">
    <location>
        <begin position="390"/>
        <end position="412"/>
    </location>
</feature>
<dbReference type="Pfam" id="PF13668">
    <property type="entry name" value="Ferritin_2"/>
    <property type="match status" value="1"/>
</dbReference>
<feature type="signal peptide" evidence="2">
    <location>
        <begin position="1"/>
        <end position="18"/>
    </location>
</feature>
<protein>
    <recommendedName>
        <fullName evidence="5">Ferritin-like domain-containing protein</fullName>
    </recommendedName>
</protein>
<comment type="caution">
    <text evidence="3">The sequence shown here is derived from an EMBL/GenBank/DDBJ whole genome shotgun (WGS) entry which is preliminary data.</text>
</comment>
<evidence type="ECO:0008006" key="5">
    <source>
        <dbReference type="Google" id="ProtNLM"/>
    </source>
</evidence>
<feature type="region of interest" description="Disordered" evidence="1">
    <location>
        <begin position="372"/>
        <end position="428"/>
    </location>
</feature>
<keyword evidence="2" id="KW-0732">Signal</keyword>
<dbReference type="CDD" id="cd00657">
    <property type="entry name" value="Ferritin_like"/>
    <property type="match status" value="1"/>
</dbReference>
<dbReference type="OrthoDB" id="1001765at2759"/>
<proteinExistence type="predicted"/>
<gene>
    <name evidence="3" type="ORF">BN946_scf185043.g170</name>
</gene>
<dbReference type="HOGENOM" id="CLU_029630_1_0_1"/>
<dbReference type="STRING" id="5643.A0A060SI81"/>
<feature type="region of interest" description="Disordered" evidence="1">
    <location>
        <begin position="308"/>
        <end position="327"/>
    </location>
</feature>
<feature type="chain" id="PRO_5001587163" description="Ferritin-like domain-containing protein" evidence="2">
    <location>
        <begin position="19"/>
        <end position="448"/>
    </location>
</feature>
<dbReference type="OMA" id="NGPVAIW"/>
<evidence type="ECO:0000313" key="3">
    <source>
        <dbReference type="EMBL" id="CDO74120.1"/>
    </source>
</evidence>
<reference evidence="3" key="1">
    <citation type="submission" date="2014-01" db="EMBL/GenBank/DDBJ databases">
        <title>The genome of the white-rot fungus Pycnoporus cinnabarinus: a basidiomycete model with a versatile arsenal for lignocellulosic biomass breakdown.</title>
        <authorList>
            <person name="Levasseur A."/>
            <person name="Lomascolo A."/>
            <person name="Ruiz-Duenas F.J."/>
            <person name="Uzan E."/>
            <person name="Piumi F."/>
            <person name="Kues U."/>
            <person name="Ram A.F.J."/>
            <person name="Murat C."/>
            <person name="Haon M."/>
            <person name="Benoit I."/>
            <person name="Arfi Y."/>
            <person name="Chevret D."/>
            <person name="Drula E."/>
            <person name="Kwon M.J."/>
            <person name="Gouret P."/>
            <person name="Lesage-Meessen L."/>
            <person name="Lombard V."/>
            <person name="Mariette J."/>
            <person name="Noirot C."/>
            <person name="Park J."/>
            <person name="Patyshakuliyeva A."/>
            <person name="Wieneger R.A.B."/>
            <person name="Wosten H.A.B."/>
            <person name="Martin F."/>
            <person name="Coutinho P.M."/>
            <person name="de Vries R."/>
            <person name="Martinez A.T."/>
            <person name="Klopp C."/>
            <person name="Pontarotti P."/>
            <person name="Henrissat B."/>
            <person name="Record E."/>
        </authorList>
    </citation>
    <scope>NUCLEOTIDE SEQUENCE [LARGE SCALE GENOMIC DNA]</scope>
    <source>
        <strain evidence="3">BRFM137</strain>
    </source>
</reference>
<evidence type="ECO:0000313" key="4">
    <source>
        <dbReference type="Proteomes" id="UP000029665"/>
    </source>
</evidence>